<accession>A0A3S5EW47</accession>
<sequence length="191" mass="19485">MTRLTPWKDPRLAIGIVLIAGGGLAGSLLLSGEETIPVLRASQPIAAGTPVDHSQFTIAELPKSVGSAYVLNGELADGAIAAHSVGEGELLAHSALTGEHDGVDLAVPLLAELPASIEIGDSVEVWRVRAAQFDEQAQAHRIAGGAVVIAVEPPSTTGVTKAHIRVAPADVPAILEVLGTQDGLVLVGDAR</sequence>
<evidence type="ECO:0000313" key="3">
    <source>
        <dbReference type="EMBL" id="VEI13718.1"/>
    </source>
</evidence>
<organism evidence="3 4">
    <name type="scientific">Trueperella bialowiezensis</name>
    <dbReference type="NCBI Taxonomy" id="312285"/>
    <lineage>
        <taxon>Bacteria</taxon>
        <taxon>Bacillati</taxon>
        <taxon>Actinomycetota</taxon>
        <taxon>Actinomycetes</taxon>
        <taxon>Actinomycetales</taxon>
        <taxon>Actinomycetaceae</taxon>
        <taxon>Trueperella</taxon>
    </lineage>
</organism>
<dbReference type="SMART" id="SM00858">
    <property type="entry name" value="SAF"/>
    <property type="match status" value="1"/>
</dbReference>
<dbReference type="EMBL" id="LR134476">
    <property type="protein sequence ID" value="VEI13718.1"/>
    <property type="molecule type" value="Genomic_DNA"/>
</dbReference>
<keyword evidence="1" id="KW-0812">Transmembrane</keyword>
<proteinExistence type="predicted"/>
<reference evidence="3 4" key="1">
    <citation type="submission" date="2018-12" db="EMBL/GenBank/DDBJ databases">
        <authorList>
            <consortium name="Pathogen Informatics"/>
        </authorList>
    </citation>
    <scope>NUCLEOTIDE SEQUENCE [LARGE SCALE GENOMIC DNA]</scope>
    <source>
        <strain evidence="3 4">NCTC13354</strain>
    </source>
</reference>
<dbReference type="KEGG" id="tbw:NCTC13354_01439"/>
<evidence type="ECO:0000313" key="4">
    <source>
        <dbReference type="Proteomes" id="UP000269542"/>
    </source>
</evidence>
<dbReference type="Proteomes" id="UP000269542">
    <property type="component" value="Chromosome"/>
</dbReference>
<name>A0A3S5EW47_9ACTO</name>
<dbReference type="InterPro" id="IPR013974">
    <property type="entry name" value="SAF"/>
</dbReference>
<feature type="domain" description="SAF" evidence="2">
    <location>
        <begin position="36"/>
        <end position="97"/>
    </location>
</feature>
<keyword evidence="1" id="KW-0472">Membrane</keyword>
<feature type="transmembrane region" description="Helical" evidence="1">
    <location>
        <begin position="12"/>
        <end position="30"/>
    </location>
</feature>
<keyword evidence="1" id="KW-1133">Transmembrane helix</keyword>
<protein>
    <submittedName>
        <fullName evidence="3">Flp pilus assembly protein CpaB</fullName>
    </submittedName>
</protein>
<dbReference type="AlphaFoldDB" id="A0A3S5EW47"/>
<dbReference type="Pfam" id="PF08666">
    <property type="entry name" value="SAF"/>
    <property type="match status" value="1"/>
</dbReference>
<evidence type="ECO:0000256" key="1">
    <source>
        <dbReference type="SAM" id="Phobius"/>
    </source>
</evidence>
<dbReference type="OrthoDB" id="3253985at2"/>
<gene>
    <name evidence="3" type="ORF">NCTC13354_01439</name>
</gene>
<evidence type="ECO:0000259" key="2">
    <source>
        <dbReference type="SMART" id="SM00858"/>
    </source>
</evidence>
<dbReference type="CDD" id="cd11614">
    <property type="entry name" value="SAF_CpaB_FlgA_like"/>
    <property type="match status" value="1"/>
</dbReference>
<dbReference type="RefSeq" id="WP_126416793.1">
    <property type="nucleotide sequence ID" value="NZ_LR134476.1"/>
</dbReference>
<keyword evidence="4" id="KW-1185">Reference proteome</keyword>